<dbReference type="GO" id="GO:0008932">
    <property type="term" value="F:lytic endotransglycosylase activity"/>
    <property type="evidence" value="ECO:0007669"/>
    <property type="project" value="UniProtKB-UniRule"/>
</dbReference>
<evidence type="ECO:0000256" key="8">
    <source>
        <dbReference type="SAM" id="MobiDB-lite"/>
    </source>
</evidence>
<evidence type="ECO:0000256" key="1">
    <source>
        <dbReference type="ARBA" id="ARBA00022475"/>
    </source>
</evidence>
<comment type="similarity">
    <text evidence="7">Belongs to the transglycosylase MltG family.</text>
</comment>
<dbReference type="EC" id="4.2.2.29" evidence="7"/>
<comment type="caution">
    <text evidence="9">The sequence shown here is derived from an EMBL/GenBank/DDBJ whole genome shotgun (WGS) entry which is preliminary data.</text>
</comment>
<dbReference type="HAMAP" id="MF_02065">
    <property type="entry name" value="MltG"/>
    <property type="match status" value="1"/>
</dbReference>
<comment type="function">
    <text evidence="7">Functions as a peptidoglycan terminase that cleaves nascent peptidoglycan strands endolytically to terminate their elongation.</text>
</comment>
<name>A0A2U1FJ00_9PORP</name>
<keyword evidence="6 7" id="KW-0961">Cell wall biogenesis/degradation</keyword>
<feature type="site" description="Important for catalytic activity" evidence="7">
    <location>
        <position position="247"/>
    </location>
</feature>
<evidence type="ECO:0000256" key="7">
    <source>
        <dbReference type="HAMAP-Rule" id="MF_02065"/>
    </source>
</evidence>
<keyword evidence="2 7" id="KW-0812">Transmembrane</keyword>
<proteinExistence type="inferred from homology"/>
<dbReference type="Gene3D" id="3.30.1490.480">
    <property type="entry name" value="Endolytic murein transglycosylase"/>
    <property type="match status" value="1"/>
</dbReference>
<dbReference type="InterPro" id="IPR003770">
    <property type="entry name" value="MLTG-like"/>
</dbReference>
<evidence type="ECO:0000256" key="3">
    <source>
        <dbReference type="ARBA" id="ARBA00022989"/>
    </source>
</evidence>
<dbReference type="Proteomes" id="UP000245462">
    <property type="component" value="Unassembled WGS sequence"/>
</dbReference>
<dbReference type="AlphaFoldDB" id="A0A2U1FJ00"/>
<reference evidence="9 10" key="1">
    <citation type="submission" date="2018-04" db="EMBL/GenBank/DDBJ databases">
        <title>Genomic Encyclopedia of Type Strains, Phase IV (KMG-IV): sequencing the most valuable type-strain genomes for metagenomic binning, comparative biology and taxonomic classification.</title>
        <authorList>
            <person name="Goeker M."/>
        </authorList>
    </citation>
    <scope>NUCLEOTIDE SEQUENCE [LARGE SCALE GENOMIC DNA]</scope>
    <source>
        <strain evidence="9 10">DSM 28520</strain>
    </source>
</reference>
<keyword evidence="1 7" id="KW-1003">Cell membrane</keyword>
<dbReference type="Pfam" id="PF02618">
    <property type="entry name" value="YceG"/>
    <property type="match status" value="1"/>
</dbReference>
<evidence type="ECO:0000256" key="6">
    <source>
        <dbReference type="ARBA" id="ARBA00023316"/>
    </source>
</evidence>
<dbReference type="GO" id="GO:0071555">
    <property type="term" value="P:cell wall organization"/>
    <property type="evidence" value="ECO:0007669"/>
    <property type="project" value="UniProtKB-KW"/>
</dbReference>
<comment type="catalytic activity">
    <reaction evidence="7">
        <text>a peptidoglycan chain = a peptidoglycan chain with N-acetyl-1,6-anhydromuramyl-[peptide] at the reducing end + a peptidoglycan chain with N-acetylglucosamine at the non-reducing end.</text>
        <dbReference type="EC" id="4.2.2.29"/>
    </reaction>
</comment>
<keyword evidence="5 7" id="KW-0456">Lyase</keyword>
<evidence type="ECO:0000313" key="10">
    <source>
        <dbReference type="Proteomes" id="UP000245462"/>
    </source>
</evidence>
<feature type="compositionally biased region" description="Basic residues" evidence="8">
    <location>
        <begin position="11"/>
        <end position="28"/>
    </location>
</feature>
<evidence type="ECO:0000256" key="2">
    <source>
        <dbReference type="ARBA" id="ARBA00022692"/>
    </source>
</evidence>
<feature type="region of interest" description="Disordered" evidence="8">
    <location>
        <begin position="1"/>
        <end position="28"/>
    </location>
</feature>
<dbReference type="PANTHER" id="PTHR30518">
    <property type="entry name" value="ENDOLYTIC MUREIN TRANSGLYCOSYLASE"/>
    <property type="match status" value="1"/>
</dbReference>
<dbReference type="GO" id="GO:0009252">
    <property type="term" value="P:peptidoglycan biosynthetic process"/>
    <property type="evidence" value="ECO:0007669"/>
    <property type="project" value="UniProtKB-UniRule"/>
</dbReference>
<accession>A0A2U1FJ00</accession>
<keyword evidence="10" id="KW-1185">Reference proteome</keyword>
<evidence type="ECO:0000256" key="5">
    <source>
        <dbReference type="ARBA" id="ARBA00023239"/>
    </source>
</evidence>
<keyword evidence="3 7" id="KW-1133">Transmembrane helix</keyword>
<organism evidence="9 10">
    <name type="scientific">Porphyromonas loveana</name>
    <dbReference type="NCBI Taxonomy" id="1884669"/>
    <lineage>
        <taxon>Bacteria</taxon>
        <taxon>Pseudomonadati</taxon>
        <taxon>Bacteroidota</taxon>
        <taxon>Bacteroidia</taxon>
        <taxon>Bacteroidales</taxon>
        <taxon>Porphyromonadaceae</taxon>
        <taxon>Porphyromonas</taxon>
    </lineage>
</organism>
<gene>
    <name evidence="7" type="primary">mltG</name>
    <name evidence="9" type="ORF">C7382_10528</name>
</gene>
<evidence type="ECO:0000256" key="4">
    <source>
        <dbReference type="ARBA" id="ARBA00023136"/>
    </source>
</evidence>
<protein>
    <recommendedName>
        <fullName evidence="7">Endolytic murein transglycosylase</fullName>
        <ecNumber evidence="7">4.2.2.29</ecNumber>
    </recommendedName>
    <alternativeName>
        <fullName evidence="7">Peptidoglycan lytic transglycosylase</fullName>
    </alternativeName>
    <alternativeName>
        <fullName evidence="7">Peptidoglycan polymerization terminase</fullName>
    </alternativeName>
</protein>
<dbReference type="EMBL" id="QEKY01000005">
    <property type="protein sequence ID" value="PVZ12142.1"/>
    <property type="molecule type" value="Genomic_DNA"/>
</dbReference>
<dbReference type="GO" id="GO:0005886">
    <property type="term" value="C:plasma membrane"/>
    <property type="evidence" value="ECO:0007669"/>
    <property type="project" value="UniProtKB-UniRule"/>
</dbReference>
<evidence type="ECO:0000313" key="9">
    <source>
        <dbReference type="EMBL" id="PVZ12142.1"/>
    </source>
</evidence>
<dbReference type="NCBIfam" id="TIGR00247">
    <property type="entry name" value="endolytic transglycosylase MltG"/>
    <property type="match status" value="1"/>
</dbReference>
<dbReference type="PANTHER" id="PTHR30518:SF2">
    <property type="entry name" value="ENDOLYTIC MUREIN TRANSGLYCOSYLASE"/>
    <property type="match status" value="1"/>
</dbReference>
<keyword evidence="4 7" id="KW-0472">Membrane</keyword>
<sequence length="371" mass="42834">MIIGLSLGMVQKRRKRSSYRHSSSRNNRKRRTRRHILLWLTALLLLIVIGAGGTAYLLFSPAGHAQENTYVHIRPTTTLDDVERQLQQHTRLRYPSFFHHAARYYRLEEKLRPGRYSITPRMNIMQILGTLARGKQSAVRFHLRHVRTREDLVSRMTGRLMMKPEELSTLLADSSFCDSLGFSPSSVNSLFLPDAYEVNWDIPAKDLVLRLKKYYDRYWTADRRAQADSLGLTPIQVSIIASIVEEESSKADEYAEIAGLYIRRLREGMPLQADPTVKFAVGDFTIRRVLGVHLQTDSPYNTYRYKGLPPGPIRLPYPATMDSVLRANPRGYLYMCAREDFSGRHRFANTYAEHQRNAALYRKALDERGIK</sequence>
<dbReference type="Gene3D" id="3.30.160.60">
    <property type="entry name" value="Classic Zinc Finger"/>
    <property type="match status" value="1"/>
</dbReference>